<dbReference type="PANTHER" id="PTHR33393:SF11">
    <property type="entry name" value="POLYGLUTAMINE SYNTHESIS ACCESSORY PROTEIN RV0574C-RELATED"/>
    <property type="match status" value="1"/>
</dbReference>
<reference evidence="4" key="1">
    <citation type="submission" date="2016-10" db="EMBL/GenBank/DDBJ databases">
        <authorList>
            <person name="Varghese N."/>
            <person name="Submissions S."/>
        </authorList>
    </citation>
    <scope>NUCLEOTIDE SEQUENCE [LARGE SCALE GENOMIC DNA]</scope>
    <source>
        <strain evidence="4">JCM 18195</strain>
    </source>
</reference>
<protein>
    <submittedName>
        <fullName evidence="3">Poly-gamma-glutamate synthesis protein (Capsule biosynthesis protein)</fullName>
    </submittedName>
</protein>
<gene>
    <name evidence="3" type="ORF">SAMN05216229_106178</name>
</gene>
<proteinExistence type="inferred from homology"/>
<evidence type="ECO:0000313" key="3">
    <source>
        <dbReference type="EMBL" id="SFP83792.1"/>
    </source>
</evidence>
<dbReference type="SUPFAM" id="SSF56300">
    <property type="entry name" value="Metallo-dependent phosphatases"/>
    <property type="match status" value="1"/>
</dbReference>
<accession>A0A1I5TL44</accession>
<evidence type="ECO:0000259" key="2">
    <source>
        <dbReference type="SMART" id="SM00854"/>
    </source>
</evidence>
<keyword evidence="4" id="KW-1185">Reference proteome</keyword>
<dbReference type="InterPro" id="IPR029052">
    <property type="entry name" value="Metallo-depent_PP-like"/>
</dbReference>
<evidence type="ECO:0000256" key="1">
    <source>
        <dbReference type="ARBA" id="ARBA00005662"/>
    </source>
</evidence>
<dbReference type="EMBL" id="FOXM01000006">
    <property type="protein sequence ID" value="SFP83792.1"/>
    <property type="molecule type" value="Genomic_DNA"/>
</dbReference>
<dbReference type="AlphaFoldDB" id="A0A1I5TL44"/>
<dbReference type="PANTHER" id="PTHR33393">
    <property type="entry name" value="POLYGLUTAMINE SYNTHESIS ACCESSORY PROTEIN RV0574C-RELATED"/>
    <property type="match status" value="1"/>
</dbReference>
<dbReference type="RefSeq" id="WP_092430682.1">
    <property type="nucleotide sequence ID" value="NZ_FOXM01000006.1"/>
</dbReference>
<dbReference type="InterPro" id="IPR019079">
    <property type="entry name" value="Capsule_synth_CapA"/>
</dbReference>
<dbReference type="Pfam" id="PF09587">
    <property type="entry name" value="PGA_cap"/>
    <property type="match status" value="1"/>
</dbReference>
<dbReference type="OrthoDB" id="9810718at2"/>
<dbReference type="CDD" id="cd07381">
    <property type="entry name" value="MPP_CapA"/>
    <property type="match status" value="1"/>
</dbReference>
<evidence type="ECO:0000313" key="4">
    <source>
        <dbReference type="Proteomes" id="UP000243084"/>
    </source>
</evidence>
<dbReference type="SMART" id="SM00854">
    <property type="entry name" value="PGA_cap"/>
    <property type="match status" value="1"/>
</dbReference>
<name>A0A1I5TL44_9GAMM</name>
<dbReference type="Gene3D" id="3.60.21.10">
    <property type="match status" value="1"/>
</dbReference>
<comment type="similarity">
    <text evidence="1">Belongs to the CapA family.</text>
</comment>
<dbReference type="Proteomes" id="UP000243084">
    <property type="component" value="Unassembled WGS sequence"/>
</dbReference>
<sequence>MASVHPPLSLFLLGDVMPARGIDQILPHPGDPRLYEDYVHDARDYVALAERRCGPIEHPVDFAYVWGDALAELQQRQPQVRLINLETAVTRHGRPEPKGINYRMTPENFPLLRAAGINCCVLANNHVLDWGETGLRDTLDTLTARGMPNAGAGLDRTQAEAPAVLPLAGGGRLLVFAFGLPDSGIPLWWAAGPHQAGVARLDDLSPRSLAHVASLVRTARQSGDRVLVSLHWGDNWGFAIPDEQRAFAHGLIEQAGVDLVHGHSSHHIKGLEVHRERLILYGCGDRINDYEGIEGHPAFRGDLGLLYFVRLHDDGRLQALEMVPTILQRLRINRADGVDRRWLFDTLTRECANFGCGIHIQTDGAFALTWPRSGGP</sequence>
<dbReference type="InterPro" id="IPR052169">
    <property type="entry name" value="CW_Biosynth-Accessory"/>
</dbReference>
<feature type="domain" description="Capsule synthesis protein CapA" evidence="2">
    <location>
        <begin position="9"/>
        <end position="290"/>
    </location>
</feature>
<organism evidence="3 4">
    <name type="scientific">Geopseudomonas sagittaria</name>
    <dbReference type="NCBI Taxonomy" id="1135990"/>
    <lineage>
        <taxon>Bacteria</taxon>
        <taxon>Pseudomonadati</taxon>
        <taxon>Pseudomonadota</taxon>
        <taxon>Gammaproteobacteria</taxon>
        <taxon>Pseudomonadales</taxon>
        <taxon>Pseudomonadaceae</taxon>
        <taxon>Geopseudomonas</taxon>
    </lineage>
</organism>